<name>A0A1V1P9S5_9BACT</name>
<organism evidence="2 3">
    <name type="scientific">Candidatus Magnetoglobus multicellularis str. Araruama</name>
    <dbReference type="NCBI Taxonomy" id="890399"/>
    <lineage>
        <taxon>Bacteria</taxon>
        <taxon>Pseudomonadati</taxon>
        <taxon>Thermodesulfobacteriota</taxon>
        <taxon>Desulfobacteria</taxon>
        <taxon>Desulfobacterales</taxon>
        <taxon>Desulfobacteraceae</taxon>
        <taxon>Candidatus Magnetoglobus</taxon>
    </lineage>
</organism>
<evidence type="ECO:0000256" key="1">
    <source>
        <dbReference type="SAM" id="Phobius"/>
    </source>
</evidence>
<proteinExistence type="predicted"/>
<keyword evidence="1" id="KW-0812">Transmembrane</keyword>
<sequence>MKQEYSNFYWLDRWLALFSTLLLNFVLFALMPGLIQTIPQKPEIDQLENPIQVVRIKRPDSTAHKKEKLNHQNLKQKK</sequence>
<evidence type="ECO:0000313" key="2">
    <source>
        <dbReference type="EMBL" id="ETR71435.1"/>
    </source>
</evidence>
<keyword evidence="1" id="KW-1133">Transmembrane helix</keyword>
<dbReference type="AlphaFoldDB" id="A0A1V1P9S5"/>
<comment type="caution">
    <text evidence="2">The sequence shown here is derived from an EMBL/GenBank/DDBJ whole genome shotgun (WGS) entry which is preliminary data.</text>
</comment>
<feature type="transmembrane region" description="Helical" evidence="1">
    <location>
        <begin position="14"/>
        <end position="35"/>
    </location>
</feature>
<dbReference type="EMBL" id="ATBP01000269">
    <property type="protein sequence ID" value="ETR71435.1"/>
    <property type="molecule type" value="Genomic_DNA"/>
</dbReference>
<dbReference type="Proteomes" id="UP000189670">
    <property type="component" value="Unassembled WGS sequence"/>
</dbReference>
<gene>
    <name evidence="2" type="ORF">OMM_08134</name>
</gene>
<keyword evidence="1" id="KW-0472">Membrane</keyword>
<accession>A0A1V1P9S5</accession>
<reference evidence="3" key="1">
    <citation type="submission" date="2012-11" db="EMBL/GenBank/DDBJ databases">
        <authorList>
            <person name="Lucero-Rivera Y.E."/>
            <person name="Tovar-Ramirez D."/>
        </authorList>
    </citation>
    <scope>NUCLEOTIDE SEQUENCE [LARGE SCALE GENOMIC DNA]</scope>
    <source>
        <strain evidence="3">Araruama</strain>
    </source>
</reference>
<protein>
    <submittedName>
        <fullName evidence="2">Uncharacterized protein</fullName>
    </submittedName>
</protein>
<evidence type="ECO:0000313" key="3">
    <source>
        <dbReference type="Proteomes" id="UP000189670"/>
    </source>
</evidence>